<evidence type="ECO:0000256" key="3">
    <source>
        <dbReference type="ARBA" id="ARBA00023175"/>
    </source>
</evidence>
<evidence type="ECO:0000313" key="6">
    <source>
        <dbReference type="EMBL" id="EED92879.1"/>
    </source>
</evidence>
<sequence>FEFDGVLEDNVCQNHVYAISTRGLVCDVLNGVSATCLVYGMTGSGKSFTMFGGEEEAQTVRSNLIGIVPRACSEIMDAIRYRKEALNLDLECTVSVSFVEVYGNDILDLLKRGSRCGQSKVSAQRSVLDGSAEVTVNDVNDVMRLLSVGEAQKRKATTAMNARSSRAHSVFIVSLQQRCRDTGKSMNSKLFLADLGGCEQTKKSQLVAGNDRMREAVYINLGLMSLKACVEALTRGNHVPYANSKLTMLLASGLGGNSKTAVIVCAAQEDEHSSETINAFKFGQSCRQVSNTVRSQADVLGDLMKELDTEIASCEDRIRLNEKWVVKEDTREDLGGVEVKKTTVLVGAEKDRKLLNKLLAKKSQLSGSSDKDDTDSHSFGGNIGFGKAHEYGLGKKFSSDAEKENYRFNKTPKEELVPSAVLREPVKINKAAKVGRLAYSGISA</sequence>
<evidence type="ECO:0000313" key="7">
    <source>
        <dbReference type="Proteomes" id="UP000001449"/>
    </source>
</evidence>
<keyword evidence="4" id="KW-0067">ATP-binding</keyword>
<keyword evidence="3 4" id="KW-0505">Motor protein</keyword>
<reference evidence="6 7" key="2">
    <citation type="journal article" date="2008" name="Nature">
        <title>The Phaeodactylum genome reveals the evolutionary history of diatom genomes.</title>
        <authorList>
            <person name="Bowler C."/>
            <person name="Allen A.E."/>
            <person name="Badger J.H."/>
            <person name="Grimwood J."/>
            <person name="Jabbari K."/>
            <person name="Kuo A."/>
            <person name="Maheswari U."/>
            <person name="Martens C."/>
            <person name="Maumus F."/>
            <person name="Otillar R.P."/>
            <person name="Rayko E."/>
            <person name="Salamov A."/>
            <person name="Vandepoele K."/>
            <person name="Beszteri B."/>
            <person name="Gruber A."/>
            <person name="Heijde M."/>
            <person name="Katinka M."/>
            <person name="Mock T."/>
            <person name="Valentin K."/>
            <person name="Verret F."/>
            <person name="Berges J.A."/>
            <person name="Brownlee C."/>
            <person name="Cadoret J.P."/>
            <person name="Chiovitti A."/>
            <person name="Choi C.J."/>
            <person name="Coesel S."/>
            <person name="De Martino A."/>
            <person name="Detter J.C."/>
            <person name="Durkin C."/>
            <person name="Falciatore A."/>
            <person name="Fournet J."/>
            <person name="Haruta M."/>
            <person name="Huysman M.J."/>
            <person name="Jenkins B.D."/>
            <person name="Jiroutova K."/>
            <person name="Jorgensen R.E."/>
            <person name="Joubert Y."/>
            <person name="Kaplan A."/>
            <person name="Kroger N."/>
            <person name="Kroth P.G."/>
            <person name="La Roche J."/>
            <person name="Lindquist E."/>
            <person name="Lommer M."/>
            <person name="Martin-Jezequel V."/>
            <person name="Lopez P.J."/>
            <person name="Lucas S."/>
            <person name="Mangogna M."/>
            <person name="McGinnis K."/>
            <person name="Medlin L.K."/>
            <person name="Montsant A."/>
            <person name="Oudot-Le Secq M.P."/>
            <person name="Napoli C."/>
            <person name="Obornik M."/>
            <person name="Parker M.S."/>
            <person name="Petit J.L."/>
            <person name="Porcel B.M."/>
            <person name="Poulsen N."/>
            <person name="Robison M."/>
            <person name="Rychlewski L."/>
            <person name="Rynearson T.A."/>
            <person name="Schmutz J."/>
            <person name="Shapiro H."/>
            <person name="Siaut M."/>
            <person name="Stanley M."/>
            <person name="Sussman M.R."/>
            <person name="Taylor A.R."/>
            <person name="Vardi A."/>
            <person name="von Dassow P."/>
            <person name="Vyverman W."/>
            <person name="Willis A."/>
            <person name="Wyrwicz L.S."/>
            <person name="Rokhsar D.S."/>
            <person name="Weissenbach J."/>
            <person name="Armbrust E.V."/>
            <person name="Green B.R."/>
            <person name="Van de Peer Y."/>
            <person name="Grigoriev I.V."/>
        </authorList>
    </citation>
    <scope>NUCLEOTIDE SEQUENCE [LARGE SCALE GENOMIC DNA]</scope>
    <source>
        <strain evidence="6 7">CCMP1335</strain>
    </source>
</reference>
<dbReference type="GO" id="GO:0005871">
    <property type="term" value="C:kinesin complex"/>
    <property type="evidence" value="ECO:0000318"/>
    <property type="project" value="GO_Central"/>
</dbReference>
<dbReference type="SUPFAM" id="SSF52540">
    <property type="entry name" value="P-loop containing nucleoside triphosphate hydrolases"/>
    <property type="match status" value="1"/>
</dbReference>
<accession>B8BZH7</accession>
<dbReference type="SMART" id="SM00129">
    <property type="entry name" value="KISc"/>
    <property type="match status" value="1"/>
</dbReference>
<dbReference type="InParanoid" id="B8BZH7"/>
<dbReference type="GO" id="GO:0007018">
    <property type="term" value="P:microtubule-based movement"/>
    <property type="evidence" value="ECO:0000318"/>
    <property type="project" value="GO_Central"/>
</dbReference>
<protein>
    <submittedName>
        <fullName evidence="6">Kinesin motor protein-like protein</fullName>
    </submittedName>
</protein>
<feature type="domain" description="Kinesin motor" evidence="5">
    <location>
        <begin position="1"/>
        <end position="289"/>
    </location>
</feature>
<dbReference type="RefSeq" id="XP_002289342.1">
    <property type="nucleotide sequence ID" value="XM_002289306.1"/>
</dbReference>
<dbReference type="HOGENOM" id="CLU_001485_2_1_1"/>
<dbReference type="InterPro" id="IPR027417">
    <property type="entry name" value="P-loop_NTPase"/>
</dbReference>
<comment type="similarity">
    <text evidence="4">Belongs to the TRAFAC class myosin-kinesin ATPase superfamily. Kinesin family.</text>
</comment>
<feature type="binding site" evidence="4">
    <location>
        <begin position="40"/>
        <end position="47"/>
    </location>
    <ligand>
        <name>ATP</name>
        <dbReference type="ChEBI" id="CHEBI:30616"/>
    </ligand>
</feature>
<dbReference type="GO" id="GO:0005874">
    <property type="term" value="C:microtubule"/>
    <property type="evidence" value="ECO:0000318"/>
    <property type="project" value="GO_Central"/>
</dbReference>
<keyword evidence="1" id="KW-0493">Microtubule</keyword>
<dbReference type="GO" id="GO:0005737">
    <property type="term" value="C:cytoplasm"/>
    <property type="evidence" value="ECO:0000318"/>
    <property type="project" value="GO_Central"/>
</dbReference>
<dbReference type="Gene3D" id="3.40.850.10">
    <property type="entry name" value="Kinesin motor domain"/>
    <property type="match status" value="1"/>
</dbReference>
<dbReference type="KEGG" id="tps:THAPSDRAFT_262186"/>
<dbReference type="Proteomes" id="UP000001449">
    <property type="component" value="Chromosome 4"/>
</dbReference>
<dbReference type="PRINTS" id="PR00380">
    <property type="entry name" value="KINESINHEAVY"/>
</dbReference>
<name>B8BZH7_THAPS</name>
<dbReference type="InterPro" id="IPR036961">
    <property type="entry name" value="Kinesin_motor_dom_sf"/>
</dbReference>
<dbReference type="GO" id="GO:0016887">
    <property type="term" value="F:ATP hydrolysis activity"/>
    <property type="evidence" value="ECO:0000318"/>
    <property type="project" value="GO_Central"/>
</dbReference>
<feature type="non-terminal residue" evidence="6">
    <location>
        <position position="1"/>
    </location>
</feature>
<dbReference type="Pfam" id="PF00225">
    <property type="entry name" value="Kinesin"/>
    <property type="match status" value="1"/>
</dbReference>
<dbReference type="GO" id="GO:0008017">
    <property type="term" value="F:microtubule binding"/>
    <property type="evidence" value="ECO:0000318"/>
    <property type="project" value="GO_Central"/>
</dbReference>
<keyword evidence="4" id="KW-0547">Nucleotide-binding</keyword>
<evidence type="ECO:0000256" key="2">
    <source>
        <dbReference type="ARBA" id="ARBA00023054"/>
    </source>
</evidence>
<dbReference type="PROSITE" id="PS50067">
    <property type="entry name" value="KINESIN_MOTOR_2"/>
    <property type="match status" value="1"/>
</dbReference>
<dbReference type="PANTHER" id="PTHR47968">
    <property type="entry name" value="CENTROMERE PROTEIN E"/>
    <property type="match status" value="1"/>
</dbReference>
<dbReference type="PaxDb" id="35128-Thaps262186"/>
<proteinExistence type="inferred from homology"/>
<dbReference type="GeneID" id="7446100"/>
<feature type="non-terminal residue" evidence="6">
    <location>
        <position position="444"/>
    </location>
</feature>
<gene>
    <name evidence="6" type="ORF">THAPSDRAFT_262186</name>
</gene>
<organism evidence="6 7">
    <name type="scientific">Thalassiosira pseudonana</name>
    <name type="common">Marine diatom</name>
    <name type="synonym">Cyclotella nana</name>
    <dbReference type="NCBI Taxonomy" id="35128"/>
    <lineage>
        <taxon>Eukaryota</taxon>
        <taxon>Sar</taxon>
        <taxon>Stramenopiles</taxon>
        <taxon>Ochrophyta</taxon>
        <taxon>Bacillariophyta</taxon>
        <taxon>Coscinodiscophyceae</taxon>
        <taxon>Thalassiosirophycidae</taxon>
        <taxon>Thalassiosirales</taxon>
        <taxon>Thalassiosiraceae</taxon>
        <taxon>Thalassiosira</taxon>
    </lineage>
</organism>
<dbReference type="GO" id="GO:0005524">
    <property type="term" value="F:ATP binding"/>
    <property type="evidence" value="ECO:0007669"/>
    <property type="project" value="UniProtKB-UniRule"/>
</dbReference>
<dbReference type="eggNOG" id="KOG0244">
    <property type="taxonomic scope" value="Eukaryota"/>
</dbReference>
<dbReference type="PANTHER" id="PTHR47968:SF36">
    <property type="entry name" value="KINESIN HEAVY CHAIN ISOFORM X1"/>
    <property type="match status" value="1"/>
</dbReference>
<dbReference type="InterPro" id="IPR001752">
    <property type="entry name" value="Kinesin_motor_dom"/>
</dbReference>
<evidence type="ECO:0000256" key="4">
    <source>
        <dbReference type="PROSITE-ProRule" id="PRU00283"/>
    </source>
</evidence>
<dbReference type="InterPro" id="IPR027640">
    <property type="entry name" value="Kinesin-like_fam"/>
</dbReference>
<reference evidence="6 7" key="1">
    <citation type="journal article" date="2004" name="Science">
        <title>The genome of the diatom Thalassiosira pseudonana: ecology, evolution, and metabolism.</title>
        <authorList>
            <person name="Armbrust E.V."/>
            <person name="Berges J.A."/>
            <person name="Bowler C."/>
            <person name="Green B.R."/>
            <person name="Martinez D."/>
            <person name="Putnam N.H."/>
            <person name="Zhou S."/>
            <person name="Allen A.E."/>
            <person name="Apt K.E."/>
            <person name="Bechner M."/>
            <person name="Brzezinski M.A."/>
            <person name="Chaal B.K."/>
            <person name="Chiovitti A."/>
            <person name="Davis A.K."/>
            <person name="Demarest M.S."/>
            <person name="Detter J.C."/>
            <person name="Glavina T."/>
            <person name="Goodstein D."/>
            <person name="Hadi M.Z."/>
            <person name="Hellsten U."/>
            <person name="Hildebrand M."/>
            <person name="Jenkins B.D."/>
            <person name="Jurka J."/>
            <person name="Kapitonov V.V."/>
            <person name="Kroger N."/>
            <person name="Lau W.W."/>
            <person name="Lane T.W."/>
            <person name="Larimer F.W."/>
            <person name="Lippmeier J.C."/>
            <person name="Lucas S."/>
            <person name="Medina M."/>
            <person name="Montsant A."/>
            <person name="Obornik M."/>
            <person name="Parker M.S."/>
            <person name="Palenik B."/>
            <person name="Pazour G.J."/>
            <person name="Richardson P.M."/>
            <person name="Rynearson T.A."/>
            <person name="Saito M.A."/>
            <person name="Schwartz D.C."/>
            <person name="Thamatrakoln K."/>
            <person name="Valentin K."/>
            <person name="Vardi A."/>
            <person name="Wilkerson F.P."/>
            <person name="Rokhsar D.S."/>
        </authorList>
    </citation>
    <scope>NUCLEOTIDE SEQUENCE [LARGE SCALE GENOMIC DNA]</scope>
    <source>
        <strain evidence="6 7">CCMP1335</strain>
    </source>
</reference>
<dbReference type="EMBL" id="CM000641">
    <property type="protein sequence ID" value="EED92879.1"/>
    <property type="molecule type" value="Genomic_DNA"/>
</dbReference>
<evidence type="ECO:0000256" key="1">
    <source>
        <dbReference type="ARBA" id="ARBA00022701"/>
    </source>
</evidence>
<keyword evidence="7" id="KW-1185">Reference proteome</keyword>
<evidence type="ECO:0000259" key="5">
    <source>
        <dbReference type="PROSITE" id="PS50067"/>
    </source>
</evidence>
<dbReference type="STRING" id="35128.B8BZH7"/>
<dbReference type="GO" id="GO:0003777">
    <property type="term" value="F:microtubule motor activity"/>
    <property type="evidence" value="ECO:0000318"/>
    <property type="project" value="GO_Central"/>
</dbReference>
<keyword evidence="2" id="KW-0175">Coiled coil</keyword>
<dbReference type="AlphaFoldDB" id="B8BZH7"/>
<dbReference type="OMA" id="DTEIASC"/>